<organism evidence="8 9">
    <name type="scientific">Dioszegia hungarica</name>
    <dbReference type="NCBI Taxonomy" id="4972"/>
    <lineage>
        <taxon>Eukaryota</taxon>
        <taxon>Fungi</taxon>
        <taxon>Dikarya</taxon>
        <taxon>Basidiomycota</taxon>
        <taxon>Agaricomycotina</taxon>
        <taxon>Tremellomycetes</taxon>
        <taxon>Tremellales</taxon>
        <taxon>Bulleribasidiaceae</taxon>
        <taxon>Dioszegia</taxon>
    </lineage>
</organism>
<dbReference type="InterPro" id="IPR049176">
    <property type="entry name" value="COG5_N"/>
</dbReference>
<protein>
    <recommendedName>
        <fullName evidence="2">Conserved oligomeric Golgi complex subunit 5</fullName>
    </recommendedName>
</protein>
<name>A0AA38H7K3_9TREE</name>
<dbReference type="GO" id="GO:0000139">
    <property type="term" value="C:Golgi membrane"/>
    <property type="evidence" value="ECO:0007669"/>
    <property type="project" value="UniProtKB-SubCell"/>
</dbReference>
<dbReference type="GeneID" id="77726190"/>
<evidence type="ECO:0000313" key="9">
    <source>
        <dbReference type="Proteomes" id="UP001164286"/>
    </source>
</evidence>
<feature type="region of interest" description="Disordered" evidence="5">
    <location>
        <begin position="32"/>
        <end position="54"/>
    </location>
</feature>
<sequence>MSENYIDQAPFLSDRFDVHAYANAVLAGQAYRPDDEPVQNGEASTVKAGTASTGSGKGDIGMELAKLNHGIEDVTKHLRQEISTSYPLLLAHLTASLALSSHIQPIRTSLTSLSSSLDRLNTKIHTPYETLSLLVQRQKLVAQASDLTRRAARFVLVAKRMEGQMERMNAATADKIGEGEKERALAKAALSVAELDSLLHPPPAEEAGGMAHGLEPIPLGQLDFVKAFAPKVDAARDTIIQEMEGMVINGLSDLNQPLLSSSLQTAHNLRLLPDLVSNLLADLNDAVTLRITRAFDSAAIGKERVIEDVANCCIKVYTLEKVLKLKKDAETHVEFLEVVMKTLDERPSFTFWTTLAKALETQTKDVAKTSAWLQQALSTGYPRLLRIFHDFFSKIAMHTETVYTRDQQSPEAVLVLRSISTFETLYLSKSTTRMNETVSGALASYLSARGSPPGPGAGVTVARTITNELDSARFDPLLVRTVARNAVKVLEGMIAKVDGMLVNDYTAVSLIGPNATPAQVINCQLVGFLYHCWYNLLFIETEFPAKVWEIMSPTISSIKATYTKITDALDTALKREFASISSRIHKVDFGKPMDPMSMGSGGGSPYMQDLIDKLSFVKMELLGKMSMGEAMRAWVLALAGYIIRTFLLHASIARPLGESGKLKLTTDMTELEVGLSSLLTTGQVQGQRGGMKLERIGDDYLALRAFRQILFSPVSSLTNAVETVHLPPLITLHHIIVLSPLRLPHELHGWTEQEYFLWVQKHADEKEQWDLLEKAVDDQIDGTSSGKVKGKEPEEGDEEEKKFVRIVKEVLEHARHRDE</sequence>
<dbReference type="GO" id="GO:0017119">
    <property type="term" value="C:Golgi transport complex"/>
    <property type="evidence" value="ECO:0007669"/>
    <property type="project" value="InterPro"/>
</dbReference>
<feature type="domain" description="Conserved oligomeric Golgi complex subunit 5 helical" evidence="7">
    <location>
        <begin position="219"/>
        <end position="392"/>
    </location>
</feature>
<dbReference type="RefSeq" id="XP_052945017.1">
    <property type="nucleotide sequence ID" value="XM_053086989.1"/>
</dbReference>
<comment type="caution">
    <text evidence="8">The sequence shown here is derived from an EMBL/GenBank/DDBJ whole genome shotgun (WGS) entry which is preliminary data.</text>
</comment>
<keyword evidence="4" id="KW-0472">Membrane</keyword>
<dbReference type="Proteomes" id="UP001164286">
    <property type="component" value="Unassembled WGS sequence"/>
</dbReference>
<feature type="domain" description="Conserved oligomeric Golgi complex subunit 5 N-terminal" evidence="6">
    <location>
        <begin position="10"/>
        <end position="160"/>
    </location>
</feature>
<evidence type="ECO:0000256" key="2">
    <source>
        <dbReference type="ARBA" id="ARBA00020974"/>
    </source>
</evidence>
<keyword evidence="9" id="KW-1185">Reference proteome</keyword>
<keyword evidence="3" id="KW-0333">Golgi apparatus</keyword>
<feature type="compositionally biased region" description="Basic and acidic residues" evidence="5">
    <location>
        <begin position="789"/>
        <end position="800"/>
    </location>
</feature>
<dbReference type="InterPro" id="IPR019465">
    <property type="entry name" value="Cog5"/>
</dbReference>
<evidence type="ECO:0000259" key="7">
    <source>
        <dbReference type="Pfam" id="PF20649"/>
    </source>
</evidence>
<dbReference type="EMBL" id="JAKWFO010000005">
    <property type="protein sequence ID" value="KAI9635240.1"/>
    <property type="molecule type" value="Genomic_DNA"/>
</dbReference>
<dbReference type="Pfam" id="PF20649">
    <property type="entry name" value="COG5_C"/>
    <property type="match status" value="1"/>
</dbReference>
<evidence type="ECO:0000259" key="6">
    <source>
        <dbReference type="Pfam" id="PF10392"/>
    </source>
</evidence>
<dbReference type="InterPro" id="IPR048485">
    <property type="entry name" value="COG5_helical"/>
</dbReference>
<comment type="subcellular location">
    <subcellularLocation>
        <location evidence="1">Golgi apparatus membrane</location>
        <topology evidence="1">Peripheral membrane protein</topology>
    </subcellularLocation>
</comment>
<evidence type="ECO:0000256" key="3">
    <source>
        <dbReference type="ARBA" id="ARBA00023034"/>
    </source>
</evidence>
<dbReference type="AlphaFoldDB" id="A0AA38H7K3"/>
<evidence type="ECO:0000256" key="4">
    <source>
        <dbReference type="ARBA" id="ARBA00023136"/>
    </source>
</evidence>
<gene>
    <name evidence="8" type="ORF">MKK02DRAFT_25119</name>
</gene>
<dbReference type="PANTHER" id="PTHR13228:SF3">
    <property type="entry name" value="CONSERVED OLIGOMERIC GOLGI COMPLEX SUBUNIT 5"/>
    <property type="match status" value="1"/>
</dbReference>
<accession>A0AA38H7K3</accession>
<dbReference type="Pfam" id="PF10392">
    <property type="entry name" value="COG5_N"/>
    <property type="match status" value="1"/>
</dbReference>
<evidence type="ECO:0000256" key="5">
    <source>
        <dbReference type="SAM" id="MobiDB-lite"/>
    </source>
</evidence>
<dbReference type="PANTHER" id="PTHR13228">
    <property type="entry name" value="CONSERVED OLIGOMERIC GOLGI COMPLEX COMPONENT 5"/>
    <property type="match status" value="1"/>
</dbReference>
<evidence type="ECO:0000313" key="8">
    <source>
        <dbReference type="EMBL" id="KAI9635240.1"/>
    </source>
</evidence>
<evidence type="ECO:0000256" key="1">
    <source>
        <dbReference type="ARBA" id="ARBA00004395"/>
    </source>
</evidence>
<dbReference type="GO" id="GO:0006891">
    <property type="term" value="P:intra-Golgi vesicle-mediated transport"/>
    <property type="evidence" value="ECO:0007669"/>
    <property type="project" value="InterPro"/>
</dbReference>
<feature type="region of interest" description="Disordered" evidence="5">
    <location>
        <begin position="781"/>
        <end position="800"/>
    </location>
</feature>
<reference evidence="8" key="1">
    <citation type="journal article" date="2022" name="G3 (Bethesda)">
        <title>High quality genome of the basidiomycete yeast Dioszegia hungarica PDD-24b-2 isolated from cloud water.</title>
        <authorList>
            <person name="Jarrige D."/>
            <person name="Haridas S."/>
            <person name="Bleykasten-Grosshans C."/>
            <person name="Joly M."/>
            <person name="Nadalig T."/>
            <person name="Sancelme M."/>
            <person name="Vuilleumier S."/>
            <person name="Grigoriev I.V."/>
            <person name="Amato P."/>
            <person name="Bringel F."/>
        </authorList>
    </citation>
    <scope>NUCLEOTIDE SEQUENCE</scope>
    <source>
        <strain evidence="8">PDD-24b-2</strain>
    </source>
</reference>
<proteinExistence type="predicted"/>